<feature type="coiled-coil region" evidence="7">
    <location>
        <begin position="429"/>
        <end position="456"/>
    </location>
</feature>
<evidence type="ECO:0000256" key="4">
    <source>
        <dbReference type="ARBA" id="ARBA00023006"/>
    </source>
</evidence>
<comment type="similarity">
    <text evidence="1 6">Belongs to the ATG17 family.</text>
</comment>
<dbReference type="GO" id="GO:0034045">
    <property type="term" value="C:phagophore assembly site membrane"/>
    <property type="evidence" value="ECO:0007669"/>
    <property type="project" value="UniProtKB-SubCell"/>
</dbReference>
<keyword evidence="3 6" id="KW-0963">Cytoplasm</keyword>
<sequence>MSHSASPAGSISEAPSLERLVACFVAAKRSLSATSHVYKANEIVEDARSLVEEGGILRAKNTYVRNGVEEQFHVLQNIHGGLEAVGQEAQVDFQTVIRSLDVANDRLQGTLTSLRKTIVSSSINNPKQSEDEDGSPDPARSSPKKGKAVQESDKTLYDFIDESTHTDLLDSLRATIDSYNDAQAALHQVRSSLGDSLEDVSEALHEIDNLKPESSTGDPNNDSISSSFSSLTQNATEMASLLQSLISHYDLCISALKHTEGGGEAARAATDSALEPTPLNTGADSPVEASLYAGASAEAHRAPMSDEERDEIISVLTHDAAQVDDVVLEIRERAEEMSTTLTSLQSQTNVSKRRFTLLQTLLDKLSSLSTTLLPQCVSAPLTFRETWSSLRAVLVAKTASLTELAQFYDSFLASYGSLLREVERRKMVEAKMRKIAERAMRDIEALQAEDLDMRNQFVKETGEWLPRDIWPGLMDGPRRWVLRRERGQEVGLGLEMGVQHEEVEEEGGEYED</sequence>
<dbReference type="PANTHER" id="PTHR28005:SF1">
    <property type="entry name" value="AUTOPHAGY-RELATED PROTEIN 17"/>
    <property type="match status" value="1"/>
</dbReference>
<organism evidence="10 11">
    <name type="scientific">Elsinoe australis</name>
    <dbReference type="NCBI Taxonomy" id="40998"/>
    <lineage>
        <taxon>Eukaryota</taxon>
        <taxon>Fungi</taxon>
        <taxon>Dikarya</taxon>
        <taxon>Ascomycota</taxon>
        <taxon>Pezizomycotina</taxon>
        <taxon>Dothideomycetes</taxon>
        <taxon>Dothideomycetidae</taxon>
        <taxon>Myriangiales</taxon>
        <taxon>Elsinoaceae</taxon>
        <taxon>Elsinoe</taxon>
    </lineage>
</organism>
<dbReference type="Pfam" id="PF04108">
    <property type="entry name" value="ATG17_like"/>
    <property type="match status" value="1"/>
</dbReference>
<proteinExistence type="inferred from homology"/>
<feature type="region of interest" description="Disordered" evidence="8">
    <location>
        <begin position="209"/>
        <end position="228"/>
    </location>
</feature>
<dbReference type="GO" id="GO:0000422">
    <property type="term" value="P:autophagy of mitochondrion"/>
    <property type="evidence" value="ECO:0007669"/>
    <property type="project" value="TreeGrafter"/>
</dbReference>
<evidence type="ECO:0000256" key="2">
    <source>
        <dbReference type="ARBA" id="ARBA00013806"/>
    </source>
</evidence>
<evidence type="ECO:0000256" key="7">
    <source>
        <dbReference type="SAM" id="Coils"/>
    </source>
</evidence>
<gene>
    <name evidence="10" type="ORF">C1H76_4482</name>
</gene>
<dbReference type="PANTHER" id="PTHR28005">
    <property type="entry name" value="AUTOPHAGY-RELATED PROTEIN 17"/>
    <property type="match status" value="1"/>
</dbReference>
<evidence type="ECO:0000313" key="10">
    <source>
        <dbReference type="EMBL" id="TKX23414.1"/>
    </source>
</evidence>
<keyword evidence="7" id="KW-0175">Coiled coil</keyword>
<dbReference type="GO" id="GO:0030295">
    <property type="term" value="F:protein kinase activator activity"/>
    <property type="evidence" value="ECO:0007669"/>
    <property type="project" value="TreeGrafter"/>
</dbReference>
<dbReference type="InterPro" id="IPR045326">
    <property type="entry name" value="ATG17-like_dom"/>
</dbReference>
<comment type="subcellular location">
    <subcellularLocation>
        <location evidence="6">Cytoplasm</location>
    </subcellularLocation>
    <subcellularLocation>
        <location evidence="6">Preautophagosomal structure membrane</location>
        <topology evidence="6">Peripheral membrane protein</topology>
    </subcellularLocation>
</comment>
<keyword evidence="5" id="KW-0472">Membrane</keyword>
<comment type="function">
    <text evidence="6">Autophagy-specific protein that functions in response to autophagy-inducing signals as a scaffold to recruit other ATG proteins to organize preautophagosomal structure (PAS) formation. Modulates the timing and magnitude of the autophagy response, such as the size of the sequestering vesicles. Plays particularly a role in pexophagy and nucleophagy.</text>
</comment>
<feature type="region of interest" description="Disordered" evidence="8">
    <location>
        <begin position="119"/>
        <end position="153"/>
    </location>
</feature>
<evidence type="ECO:0000256" key="5">
    <source>
        <dbReference type="ARBA" id="ARBA00023136"/>
    </source>
</evidence>
<evidence type="ECO:0000256" key="1">
    <source>
        <dbReference type="ARBA" id="ARBA00006259"/>
    </source>
</evidence>
<dbReference type="AlphaFoldDB" id="A0A4U7B5M2"/>
<feature type="compositionally biased region" description="Polar residues" evidence="8">
    <location>
        <begin position="212"/>
        <end position="222"/>
    </location>
</feature>
<dbReference type="Proteomes" id="UP000308133">
    <property type="component" value="Unassembled WGS sequence"/>
</dbReference>
<keyword evidence="4 6" id="KW-0072">Autophagy</keyword>
<evidence type="ECO:0000256" key="8">
    <source>
        <dbReference type="SAM" id="MobiDB-lite"/>
    </source>
</evidence>
<evidence type="ECO:0000256" key="6">
    <source>
        <dbReference type="RuleBase" id="RU368080"/>
    </source>
</evidence>
<evidence type="ECO:0000313" key="11">
    <source>
        <dbReference type="Proteomes" id="UP000308133"/>
    </source>
</evidence>
<dbReference type="GO" id="GO:0034727">
    <property type="term" value="P:piecemeal microautophagy of the nucleus"/>
    <property type="evidence" value="ECO:0007669"/>
    <property type="project" value="TreeGrafter"/>
</dbReference>
<dbReference type="GO" id="GO:1990316">
    <property type="term" value="C:Atg1/ULK1 kinase complex"/>
    <property type="evidence" value="ECO:0007669"/>
    <property type="project" value="TreeGrafter"/>
</dbReference>
<evidence type="ECO:0000259" key="9">
    <source>
        <dbReference type="Pfam" id="PF04108"/>
    </source>
</evidence>
<feature type="domain" description="Autophagy protein ATG17-like" evidence="9">
    <location>
        <begin position="30"/>
        <end position="464"/>
    </location>
</feature>
<dbReference type="InterPro" id="IPR007240">
    <property type="entry name" value="Atg17"/>
</dbReference>
<name>A0A4U7B5M2_9PEZI</name>
<dbReference type="EMBL" id="PTQR01000054">
    <property type="protein sequence ID" value="TKX23414.1"/>
    <property type="molecule type" value="Genomic_DNA"/>
</dbReference>
<feature type="region of interest" description="Disordered" evidence="8">
    <location>
        <begin position="264"/>
        <end position="285"/>
    </location>
</feature>
<dbReference type="GO" id="GO:0000045">
    <property type="term" value="P:autophagosome assembly"/>
    <property type="evidence" value="ECO:0007669"/>
    <property type="project" value="TreeGrafter"/>
</dbReference>
<comment type="caution">
    <text evidence="10">The sequence shown here is derived from an EMBL/GenBank/DDBJ whole genome shotgun (WGS) entry which is preliminary data.</text>
</comment>
<reference evidence="10 11" key="1">
    <citation type="submission" date="2018-02" db="EMBL/GenBank/DDBJ databases">
        <title>Draft genome sequences of Elsinoe sp., causing black scab on jojoba.</title>
        <authorList>
            <person name="Stodart B."/>
            <person name="Jeffress S."/>
            <person name="Ash G."/>
            <person name="Arun Chinnappa K."/>
        </authorList>
    </citation>
    <scope>NUCLEOTIDE SEQUENCE [LARGE SCALE GENOMIC DNA]</scope>
    <source>
        <strain evidence="10 11">Hillstone_2</strain>
    </source>
</reference>
<dbReference type="GO" id="GO:0060090">
    <property type="term" value="F:molecular adaptor activity"/>
    <property type="evidence" value="ECO:0007669"/>
    <property type="project" value="TreeGrafter"/>
</dbReference>
<evidence type="ECO:0000256" key="3">
    <source>
        <dbReference type="ARBA" id="ARBA00022490"/>
    </source>
</evidence>
<protein>
    <recommendedName>
        <fullName evidence="2 6">Autophagy-related protein 17</fullName>
    </recommendedName>
</protein>
<accession>A0A4U7B5M2</accession>